<gene>
    <name evidence="2" type="ORF">FE257_007456</name>
</gene>
<feature type="compositionally biased region" description="Basic and acidic residues" evidence="1">
    <location>
        <begin position="55"/>
        <end position="68"/>
    </location>
</feature>
<sequence length="74" mass="7796">MDKLSGLTSKLGGGSSGSKSHSSSDNRDFVDKGLDAIEKKFGGGKVDPNSSKTRATNEKITDTARQKFESMTGL</sequence>
<name>A0AAD4GU59_ASPNN</name>
<protein>
    <submittedName>
        <fullName evidence="2">Uncharacterized protein</fullName>
    </submittedName>
</protein>
<accession>A0AAD4GU59</accession>
<comment type="caution">
    <text evidence="2">The sequence shown here is derived from an EMBL/GenBank/DDBJ whole genome shotgun (WGS) entry which is preliminary data.</text>
</comment>
<feature type="compositionally biased region" description="Low complexity" evidence="1">
    <location>
        <begin position="1"/>
        <end position="10"/>
    </location>
</feature>
<dbReference type="EMBL" id="VCAU01000037">
    <property type="protein sequence ID" value="KAF9889346.1"/>
    <property type="molecule type" value="Genomic_DNA"/>
</dbReference>
<evidence type="ECO:0000313" key="3">
    <source>
        <dbReference type="Proteomes" id="UP001194746"/>
    </source>
</evidence>
<reference evidence="2" key="1">
    <citation type="journal article" date="2019" name="Beilstein J. Org. Chem.">
        <title>Nanangenines: drimane sesquiterpenoids as the dominant metabolite cohort of a novel Australian fungus, Aspergillus nanangensis.</title>
        <authorList>
            <person name="Lacey H.J."/>
            <person name="Gilchrist C.L.M."/>
            <person name="Crombie A."/>
            <person name="Kalaitzis J.A."/>
            <person name="Vuong D."/>
            <person name="Rutledge P.J."/>
            <person name="Turner P."/>
            <person name="Pitt J.I."/>
            <person name="Lacey E."/>
            <person name="Chooi Y.H."/>
            <person name="Piggott A.M."/>
        </authorList>
    </citation>
    <scope>NUCLEOTIDE SEQUENCE</scope>
    <source>
        <strain evidence="2">MST-FP2251</strain>
    </source>
</reference>
<evidence type="ECO:0000256" key="1">
    <source>
        <dbReference type="SAM" id="MobiDB-lite"/>
    </source>
</evidence>
<dbReference type="AlphaFoldDB" id="A0AAD4GU59"/>
<feature type="compositionally biased region" description="Basic and acidic residues" evidence="1">
    <location>
        <begin position="22"/>
        <end position="41"/>
    </location>
</feature>
<reference evidence="2" key="2">
    <citation type="submission" date="2020-02" db="EMBL/GenBank/DDBJ databases">
        <authorList>
            <person name="Gilchrist C.L.M."/>
            <person name="Chooi Y.-H."/>
        </authorList>
    </citation>
    <scope>NUCLEOTIDE SEQUENCE</scope>
    <source>
        <strain evidence="2">MST-FP2251</strain>
    </source>
</reference>
<organism evidence="2 3">
    <name type="scientific">Aspergillus nanangensis</name>
    <dbReference type="NCBI Taxonomy" id="2582783"/>
    <lineage>
        <taxon>Eukaryota</taxon>
        <taxon>Fungi</taxon>
        <taxon>Dikarya</taxon>
        <taxon>Ascomycota</taxon>
        <taxon>Pezizomycotina</taxon>
        <taxon>Eurotiomycetes</taxon>
        <taxon>Eurotiomycetidae</taxon>
        <taxon>Eurotiales</taxon>
        <taxon>Aspergillaceae</taxon>
        <taxon>Aspergillus</taxon>
        <taxon>Aspergillus subgen. Circumdati</taxon>
    </lineage>
</organism>
<evidence type="ECO:0000313" key="2">
    <source>
        <dbReference type="EMBL" id="KAF9889346.1"/>
    </source>
</evidence>
<proteinExistence type="predicted"/>
<dbReference type="Proteomes" id="UP001194746">
    <property type="component" value="Unassembled WGS sequence"/>
</dbReference>
<keyword evidence="3" id="KW-1185">Reference proteome</keyword>
<feature type="region of interest" description="Disordered" evidence="1">
    <location>
        <begin position="1"/>
        <end position="74"/>
    </location>
</feature>